<reference evidence="2 3" key="2">
    <citation type="submission" date="2019-10" db="EMBL/GenBank/DDBJ databases">
        <title>Genome Sequences from Six Type Strain Members of the Archaeal Family Sulfolobaceae: Acidianus ambivalens, Acidianus infernus, Metallosphaera prunae, Stygiolobus azoricus, Sulfolobus metallicus, and Sulfurisphaera ohwakuensis.</title>
        <authorList>
            <person name="Counts J.A."/>
            <person name="Kelly R.M."/>
        </authorList>
    </citation>
    <scope>NUCLEOTIDE SEQUENCE [LARGE SCALE GENOMIC DNA]</scope>
    <source>
        <strain evidence="2 3">LEI 10</strain>
    </source>
</reference>
<evidence type="ECO:0000313" key="1">
    <source>
        <dbReference type="EMBL" id="MQL54239.1"/>
    </source>
</evidence>
<dbReference type="Proteomes" id="UP000474054">
    <property type="component" value="Unassembled WGS sequence"/>
</dbReference>
<accession>A0A650CWC4</accession>
<reference evidence="1 4" key="1">
    <citation type="submission" date="2019-10" db="EMBL/GenBank/DDBJ databases">
        <title>Comparative genomics of sulfur disproportionating microorganisms.</title>
        <authorList>
            <person name="Ward L.M."/>
            <person name="Bertran E."/>
            <person name="Johnston D."/>
        </authorList>
    </citation>
    <scope>NUCLEOTIDE SEQUENCE [LARGE SCALE GENOMIC DNA]</scope>
    <source>
        <strain evidence="1 4">DSM 3772</strain>
    </source>
</reference>
<keyword evidence="3" id="KW-1185">Reference proteome</keyword>
<evidence type="ECO:0000313" key="3">
    <source>
        <dbReference type="Proteomes" id="UP000426328"/>
    </source>
</evidence>
<evidence type="ECO:0000313" key="2">
    <source>
        <dbReference type="EMBL" id="QGR22068.1"/>
    </source>
</evidence>
<sequence length="80" mass="9481">MDYFLVIKNRYQEFMRAYGNCKKCVDCEACDEAELTADEILSIINDMEVDKLSEEERKEVKDILFTVSSIFDQLRKSKER</sequence>
<proteinExistence type="predicted"/>
<dbReference type="RefSeq" id="WP_152939142.1">
    <property type="nucleotide sequence ID" value="NZ_CP045482.1"/>
</dbReference>
<name>A0A650CWC4_ACIAM</name>
<dbReference type="KEGG" id="aamb:D1866_08725"/>
<dbReference type="GeneID" id="42779815"/>
<gene>
    <name evidence="2" type="ORF">D1866_08725</name>
    <name evidence="1" type="ORF">GFB69_00170</name>
</gene>
<dbReference type="Proteomes" id="UP000426328">
    <property type="component" value="Chromosome"/>
</dbReference>
<dbReference type="EMBL" id="WHYS01000001">
    <property type="protein sequence ID" value="MQL54239.1"/>
    <property type="molecule type" value="Genomic_DNA"/>
</dbReference>
<dbReference type="AlphaFoldDB" id="A0A650CWC4"/>
<protein>
    <submittedName>
        <fullName evidence="2">Uncharacterized protein</fullName>
    </submittedName>
</protein>
<dbReference type="EMBL" id="CP045482">
    <property type="protein sequence ID" value="QGR22068.1"/>
    <property type="molecule type" value="Genomic_DNA"/>
</dbReference>
<evidence type="ECO:0000313" key="4">
    <source>
        <dbReference type="Proteomes" id="UP000474054"/>
    </source>
</evidence>
<organism evidence="2 3">
    <name type="scientific">Acidianus ambivalens</name>
    <name type="common">Desulfurolobus ambivalens</name>
    <dbReference type="NCBI Taxonomy" id="2283"/>
    <lineage>
        <taxon>Archaea</taxon>
        <taxon>Thermoproteota</taxon>
        <taxon>Thermoprotei</taxon>
        <taxon>Sulfolobales</taxon>
        <taxon>Sulfolobaceae</taxon>
        <taxon>Acidianus</taxon>
    </lineage>
</organism>